<dbReference type="Gene3D" id="3.20.20.150">
    <property type="entry name" value="Divalent-metal-dependent TIM barrel enzymes"/>
    <property type="match status" value="1"/>
</dbReference>
<dbReference type="Pfam" id="PF01261">
    <property type="entry name" value="AP_endonuc_2"/>
    <property type="match status" value="1"/>
</dbReference>
<dbReference type="RefSeq" id="WP_003975574.1">
    <property type="nucleotide sequence ID" value="NZ_CM001889.1"/>
</dbReference>
<accession>A0A7U9HBZ4</accession>
<evidence type="ECO:0000313" key="2">
    <source>
        <dbReference type="EMBL" id="EOY48318.1"/>
    </source>
</evidence>
<gene>
    <name evidence="2" type="ORF">SLI_3605</name>
</gene>
<dbReference type="InterPro" id="IPR036237">
    <property type="entry name" value="Xyl_isomerase-like_sf"/>
</dbReference>
<dbReference type="EMBL" id="CM001889">
    <property type="protein sequence ID" value="EOY48318.1"/>
    <property type="molecule type" value="Genomic_DNA"/>
</dbReference>
<sequence>MRLRHRDGTTVHLAYCTNVHAAEDLDGVLAQLARYGEPVRERLGADRIGLGLWLAAPVVTALAADRSALDLLRKELDLRGIEVVTLNAFPYAGFHAPTVKKAVYRPDWTERPRLDHTLACARVLAELLPPDAARGSVSTLPLAWRTPWTPRRDDLARRHLDLLSQGLAALNADTGRTVRVGFEPEPGCLIETTGQAVARLAGADPERLGVCVDTCHLAVAFEEPGPALTRLAAALPVVKTQASCAVHADRPADPAARAALAAFAERRFLHQTRQAAPGGPSAVDDLPEALGGALNGDAAWRIHYHVPVQRDLPPPLRSTRPELVAALTTLLGGPTALTDHVEVETYTWPVLPGAPDGGGLVDGIAGELAWTRSTLTALGLTEESTP</sequence>
<dbReference type="AlphaFoldDB" id="A0A7U9HBZ4"/>
<name>A0A7U9HBZ4_STRLI</name>
<dbReference type="Proteomes" id="UP000014062">
    <property type="component" value="Chromosome"/>
</dbReference>
<evidence type="ECO:0000259" key="1">
    <source>
        <dbReference type="Pfam" id="PF01261"/>
    </source>
</evidence>
<feature type="domain" description="Xylose isomerase-like TIM barrel" evidence="1">
    <location>
        <begin position="43"/>
        <end position="223"/>
    </location>
</feature>
<dbReference type="InterPro" id="IPR018246">
    <property type="entry name" value="AP_endonuc_F2_Zn_BS"/>
</dbReference>
<proteinExistence type="predicted"/>
<evidence type="ECO:0000313" key="3">
    <source>
        <dbReference type="Proteomes" id="UP000014062"/>
    </source>
</evidence>
<dbReference type="PROSITE" id="PS00730">
    <property type="entry name" value="AP_NUCLEASE_F2_2"/>
    <property type="match status" value="1"/>
</dbReference>
<reference evidence="3" key="1">
    <citation type="journal article" date="2013" name="Genome Biol. Evol.">
        <title>The genome sequence of Streptomyces lividans 66 reveals a novel tRNA-dependent peptide biosynthetic system within a metal-related genomic island.</title>
        <authorList>
            <person name="Cruz-Morales P."/>
            <person name="Vijgenboom E."/>
            <person name="Iruegas-Bocardo F."/>
            <person name="Girard G."/>
            <person name="Yanez-Guerra L.A."/>
            <person name="Ramos-Aboites H.E."/>
            <person name="Pernodet J.L."/>
            <person name="Anne J."/>
            <person name="van Wezel G.P."/>
            <person name="Barona-Gomez F."/>
        </authorList>
    </citation>
    <scope>NUCLEOTIDE SEQUENCE [LARGE SCALE GENOMIC DNA]</scope>
    <source>
        <strain evidence="3">1326</strain>
    </source>
</reference>
<dbReference type="InterPro" id="IPR013022">
    <property type="entry name" value="Xyl_isomerase-like_TIM-brl"/>
</dbReference>
<dbReference type="GO" id="GO:0008270">
    <property type="term" value="F:zinc ion binding"/>
    <property type="evidence" value="ECO:0007669"/>
    <property type="project" value="InterPro"/>
</dbReference>
<protein>
    <recommendedName>
        <fullName evidence="1">Xylose isomerase-like TIM barrel domain-containing protein</fullName>
    </recommendedName>
</protein>
<dbReference type="NCBIfam" id="NF035939">
    <property type="entry name" value="TIM_EboE"/>
    <property type="match status" value="1"/>
</dbReference>
<dbReference type="SUPFAM" id="SSF51658">
    <property type="entry name" value="Xylose isomerase-like"/>
    <property type="match status" value="1"/>
</dbReference>
<organism evidence="2 3">
    <name type="scientific">Streptomyces lividans 1326</name>
    <dbReference type="NCBI Taxonomy" id="1200984"/>
    <lineage>
        <taxon>Bacteria</taxon>
        <taxon>Bacillati</taxon>
        <taxon>Actinomycetota</taxon>
        <taxon>Actinomycetes</taxon>
        <taxon>Kitasatosporales</taxon>
        <taxon>Streptomycetaceae</taxon>
        <taxon>Streptomyces</taxon>
    </lineage>
</organism>